<dbReference type="Proteomes" id="UP000001058">
    <property type="component" value="Unassembled WGS sequence"/>
</dbReference>
<dbReference type="AlphaFoldDB" id="D8U8J8"/>
<dbReference type="KEGG" id="vcn:VOLCADRAFT_95854"/>
<gene>
    <name evidence="1" type="ORF">VOLCADRAFT_95854</name>
</gene>
<proteinExistence type="predicted"/>
<organism evidence="2">
    <name type="scientific">Volvox carteri f. nagariensis</name>
    <dbReference type="NCBI Taxonomy" id="3068"/>
    <lineage>
        <taxon>Eukaryota</taxon>
        <taxon>Viridiplantae</taxon>
        <taxon>Chlorophyta</taxon>
        <taxon>core chlorophytes</taxon>
        <taxon>Chlorophyceae</taxon>
        <taxon>CS clade</taxon>
        <taxon>Chlamydomonadales</taxon>
        <taxon>Volvocaceae</taxon>
        <taxon>Volvox</taxon>
    </lineage>
</organism>
<protein>
    <submittedName>
        <fullName evidence="1">Uncharacterized protein</fullName>
    </submittedName>
</protein>
<dbReference type="InParanoid" id="D8U8J8"/>
<evidence type="ECO:0000313" key="1">
    <source>
        <dbReference type="EMBL" id="EFJ43993.1"/>
    </source>
</evidence>
<accession>D8U8J8</accession>
<dbReference type="GeneID" id="9621751"/>
<keyword evidence="2" id="KW-1185">Reference proteome</keyword>
<sequence>MTYSIGDLGVDTRVRGNTCMWEKEWMPAAAISGSHFVHNPSKDNTFLRAQMAAITRKVSQHASLAPHKADDSSNRGKVNVLSDNFVPLVEPQPGQRGIVVEDSGGLTLSDRHTAQLAMFLYSLELSELYKKWYKKKGRAIERELVNKAQAMAVGDTLRCKCSESRFQDILRRAFKEEEEDDDEALLEHCKAVLKDMKSTPGTPDAFIEVHRVICEANAWAHSLDDAALRQLASDGPGGAQELAEGLGRAAGQVLRVLACQSLNEAGLLSQSVAGTASSEEGLKEVMEKWLSTSLQMVHFSFTTLSVKITVKNDHQEALPLAFALFRASV</sequence>
<name>D8U8J8_VOLCA</name>
<dbReference type="OrthoDB" id="10592624at2759"/>
<evidence type="ECO:0000313" key="2">
    <source>
        <dbReference type="Proteomes" id="UP000001058"/>
    </source>
</evidence>
<dbReference type="RefSeq" id="XP_002955005.1">
    <property type="nucleotide sequence ID" value="XM_002954959.1"/>
</dbReference>
<dbReference type="EMBL" id="GL378368">
    <property type="protein sequence ID" value="EFJ43993.1"/>
    <property type="molecule type" value="Genomic_DNA"/>
</dbReference>
<reference evidence="1 2" key="1">
    <citation type="journal article" date="2010" name="Science">
        <title>Genomic analysis of organismal complexity in the multicellular green alga Volvox carteri.</title>
        <authorList>
            <person name="Prochnik S.E."/>
            <person name="Umen J."/>
            <person name="Nedelcu A.M."/>
            <person name="Hallmann A."/>
            <person name="Miller S.M."/>
            <person name="Nishii I."/>
            <person name="Ferris P."/>
            <person name="Kuo A."/>
            <person name="Mitros T."/>
            <person name="Fritz-Laylin L.K."/>
            <person name="Hellsten U."/>
            <person name="Chapman J."/>
            <person name="Simakov O."/>
            <person name="Rensing S.A."/>
            <person name="Terry A."/>
            <person name="Pangilinan J."/>
            <person name="Kapitonov V."/>
            <person name="Jurka J."/>
            <person name="Salamov A."/>
            <person name="Shapiro H."/>
            <person name="Schmutz J."/>
            <person name="Grimwood J."/>
            <person name="Lindquist E."/>
            <person name="Lucas S."/>
            <person name="Grigoriev I.V."/>
            <person name="Schmitt R."/>
            <person name="Kirk D."/>
            <person name="Rokhsar D.S."/>
        </authorList>
    </citation>
    <scope>NUCLEOTIDE SEQUENCE [LARGE SCALE GENOMIC DNA]</scope>
    <source>
        <strain evidence="2">f. Nagariensis / Eve</strain>
    </source>
</reference>